<evidence type="ECO:0000313" key="1">
    <source>
        <dbReference type="EMBL" id="GLS17308.1"/>
    </source>
</evidence>
<accession>A0ABQ6CAJ1</accession>
<gene>
    <name evidence="1" type="ORF">GCM10007874_03230</name>
</gene>
<keyword evidence="2" id="KW-1185">Reference proteome</keyword>
<organism evidence="1 2">
    <name type="scientific">Labrys miyagiensis</name>
    <dbReference type="NCBI Taxonomy" id="346912"/>
    <lineage>
        <taxon>Bacteria</taxon>
        <taxon>Pseudomonadati</taxon>
        <taxon>Pseudomonadota</taxon>
        <taxon>Alphaproteobacteria</taxon>
        <taxon>Hyphomicrobiales</taxon>
        <taxon>Xanthobacteraceae</taxon>
        <taxon>Labrys</taxon>
    </lineage>
</organism>
<sequence length="83" mass="9682">MSLHSYQWPTNPNYPAKHAVRDCAYNLAWHKFQESHRVTDASQRKAYEAALKDIVSHLCDHGDLDTIMLSHRAYSQLLKRTRS</sequence>
<dbReference type="EMBL" id="BSPC01000005">
    <property type="protein sequence ID" value="GLS17308.1"/>
    <property type="molecule type" value="Genomic_DNA"/>
</dbReference>
<proteinExistence type="predicted"/>
<name>A0ABQ6CAJ1_9HYPH</name>
<comment type="caution">
    <text evidence="1">The sequence shown here is derived from an EMBL/GenBank/DDBJ whole genome shotgun (WGS) entry which is preliminary data.</text>
</comment>
<dbReference type="Proteomes" id="UP001156882">
    <property type="component" value="Unassembled WGS sequence"/>
</dbReference>
<dbReference type="RefSeq" id="WP_284310133.1">
    <property type="nucleotide sequence ID" value="NZ_BSPC01000005.1"/>
</dbReference>
<evidence type="ECO:0000313" key="2">
    <source>
        <dbReference type="Proteomes" id="UP001156882"/>
    </source>
</evidence>
<protein>
    <submittedName>
        <fullName evidence="1">Uncharacterized protein</fullName>
    </submittedName>
</protein>
<reference evidence="2" key="1">
    <citation type="journal article" date="2019" name="Int. J. Syst. Evol. Microbiol.">
        <title>The Global Catalogue of Microorganisms (GCM) 10K type strain sequencing project: providing services to taxonomists for standard genome sequencing and annotation.</title>
        <authorList>
            <consortium name="The Broad Institute Genomics Platform"/>
            <consortium name="The Broad Institute Genome Sequencing Center for Infectious Disease"/>
            <person name="Wu L."/>
            <person name="Ma J."/>
        </authorList>
    </citation>
    <scope>NUCLEOTIDE SEQUENCE [LARGE SCALE GENOMIC DNA]</scope>
    <source>
        <strain evidence="2">NBRC 101365</strain>
    </source>
</reference>